<dbReference type="RefSeq" id="WP_089273792.1">
    <property type="nucleotide sequence ID" value="NZ_FZOC01000003.1"/>
</dbReference>
<name>A0A239A0M7_9BACT</name>
<evidence type="ECO:0000313" key="3">
    <source>
        <dbReference type="Proteomes" id="UP000198324"/>
    </source>
</evidence>
<gene>
    <name evidence="2" type="ORF">SAMN04488503_1750</name>
</gene>
<organism evidence="2 3">
    <name type="scientific">Humidesulfovibrio mexicanus</name>
    <dbReference type="NCBI Taxonomy" id="147047"/>
    <lineage>
        <taxon>Bacteria</taxon>
        <taxon>Pseudomonadati</taxon>
        <taxon>Thermodesulfobacteriota</taxon>
        <taxon>Desulfovibrionia</taxon>
        <taxon>Desulfovibrionales</taxon>
        <taxon>Desulfovibrionaceae</taxon>
        <taxon>Humidesulfovibrio</taxon>
    </lineage>
</organism>
<accession>A0A239A0M7</accession>
<feature type="region of interest" description="Disordered" evidence="1">
    <location>
        <begin position="140"/>
        <end position="169"/>
    </location>
</feature>
<feature type="region of interest" description="Disordered" evidence="1">
    <location>
        <begin position="176"/>
        <end position="195"/>
    </location>
</feature>
<reference evidence="2 3" key="1">
    <citation type="submission" date="2017-06" db="EMBL/GenBank/DDBJ databases">
        <authorList>
            <person name="Kim H.J."/>
            <person name="Triplett B.A."/>
        </authorList>
    </citation>
    <scope>NUCLEOTIDE SEQUENCE [LARGE SCALE GENOMIC DNA]</scope>
    <source>
        <strain evidence="2 3">DSM 13116</strain>
    </source>
</reference>
<evidence type="ECO:0000256" key="1">
    <source>
        <dbReference type="SAM" id="MobiDB-lite"/>
    </source>
</evidence>
<protein>
    <submittedName>
        <fullName evidence="2">Uncharacterized protein</fullName>
    </submittedName>
</protein>
<feature type="region of interest" description="Disordered" evidence="1">
    <location>
        <begin position="1"/>
        <end position="22"/>
    </location>
</feature>
<dbReference type="AlphaFoldDB" id="A0A239A0M7"/>
<keyword evidence="3" id="KW-1185">Reference proteome</keyword>
<proteinExistence type="predicted"/>
<feature type="compositionally biased region" description="Low complexity" evidence="1">
    <location>
        <begin position="155"/>
        <end position="167"/>
    </location>
</feature>
<evidence type="ECO:0000313" key="2">
    <source>
        <dbReference type="EMBL" id="SNR89187.1"/>
    </source>
</evidence>
<dbReference type="EMBL" id="FZOC01000003">
    <property type="protein sequence ID" value="SNR89187.1"/>
    <property type="molecule type" value="Genomic_DNA"/>
</dbReference>
<dbReference type="Proteomes" id="UP000198324">
    <property type="component" value="Unassembled WGS sequence"/>
</dbReference>
<sequence>MTPGIGSSGANSAARQAALVSRPQVQTRRVSVKLGPLGISYSTDQVVWGRTGAAQAKAPSNPEASANPLAAASPFAGTGGIEAPPVDSVARVGSWATGADAAQGSGPIRFGGDFDSALAQAWSALDAGRAASSVCDGTGALRASPQAEEAESPTAAERAGQEAPAAQVEAALSGAEVAGPDGPTPGGGARSPEHAGQGVAAWRLRQALAAYVACAEGFAATRPMLQVTA</sequence>